<proteinExistence type="predicted"/>
<protein>
    <submittedName>
        <fullName evidence="2">DUF3077 domain-containing protein</fullName>
    </submittedName>
</protein>
<dbReference type="RefSeq" id="WP_153377899.1">
    <property type="nucleotide sequence ID" value="NZ_JBITTT010000003.1"/>
</dbReference>
<dbReference type="EMBL" id="WIVW01000004">
    <property type="protein sequence ID" value="MQU25986.1"/>
    <property type="molecule type" value="Genomic_DNA"/>
</dbReference>
<dbReference type="Proteomes" id="UP000713985">
    <property type="component" value="Unassembled WGS sequence"/>
</dbReference>
<organism evidence="2">
    <name type="scientific">Pseudomonas helleri</name>
    <dbReference type="NCBI Taxonomy" id="1608996"/>
    <lineage>
        <taxon>Bacteria</taxon>
        <taxon>Pseudomonadati</taxon>
        <taxon>Pseudomonadota</taxon>
        <taxon>Gammaproteobacteria</taxon>
        <taxon>Pseudomonadales</taxon>
        <taxon>Pseudomonadaceae</taxon>
        <taxon>Pseudomonas</taxon>
    </lineage>
</organism>
<evidence type="ECO:0000313" key="4">
    <source>
        <dbReference type="EMBL" id="MQU25986.1"/>
    </source>
</evidence>
<evidence type="ECO:0000313" key="3">
    <source>
        <dbReference type="EMBL" id="MQU15948.1"/>
    </source>
</evidence>
<gene>
    <name evidence="3" type="ORF">GHN41_05710</name>
    <name evidence="2" type="ORF">GHN86_20695</name>
    <name evidence="1" type="ORF">GHN94_12730</name>
    <name evidence="4" type="ORF">GHO29_05750</name>
</gene>
<evidence type="ECO:0000313" key="7">
    <source>
        <dbReference type="Proteomes" id="UP000713985"/>
    </source>
</evidence>
<reference evidence="5 6" key="1">
    <citation type="submission" date="2019-10" db="EMBL/GenBank/DDBJ databases">
        <title>Evaluation of single-gene subtyping targets for Pseudomonas.</title>
        <authorList>
            <person name="Reichler S.J."/>
            <person name="Orsi R.H."/>
            <person name="Wiedmann M."/>
            <person name="Martin N.H."/>
            <person name="Murphy S.I."/>
        </authorList>
    </citation>
    <scope>NUCLEOTIDE SEQUENCE</scope>
    <source>
        <strain evidence="1 7">FSL R10-0802</strain>
        <strain evidence="3 6">FSL R10-1594</strain>
        <strain evidence="4 5">FSL R10-1984</strain>
        <strain evidence="2">FSL R10-2339</strain>
    </source>
</reference>
<evidence type="ECO:0000313" key="1">
    <source>
        <dbReference type="EMBL" id="MQT26696.1"/>
    </source>
</evidence>
<dbReference type="EMBL" id="WIWP01000019">
    <property type="protein sequence ID" value="MQT26696.1"/>
    <property type="molecule type" value="Genomic_DNA"/>
</dbReference>
<comment type="caution">
    <text evidence="2">The sequence shown here is derived from an EMBL/GenBank/DDBJ whole genome shotgun (WGS) entry which is preliminary data.</text>
</comment>
<dbReference type="OrthoDB" id="6994083at2"/>
<evidence type="ECO:0000313" key="5">
    <source>
        <dbReference type="Proteomes" id="UP000437970"/>
    </source>
</evidence>
<dbReference type="EMBL" id="WIVT01000005">
    <property type="protein sequence ID" value="MQU15948.1"/>
    <property type="molecule type" value="Genomic_DNA"/>
</dbReference>
<dbReference type="EMBL" id="WIWC01000049">
    <property type="protein sequence ID" value="MQT82462.1"/>
    <property type="molecule type" value="Genomic_DNA"/>
</dbReference>
<name>A0A6A7YZG4_9PSED</name>
<evidence type="ECO:0000313" key="2">
    <source>
        <dbReference type="EMBL" id="MQT82462.1"/>
    </source>
</evidence>
<sequence>MQDFKKLSPTSSTDTARDCVASTTTDLTAMTYKALVLDRDAANRAVDFYLSDMPPLANSTPAILATHDGVTLKAVLAHASDVLRQAGNALNGLPKEQMISVMHLIDMAKSCVDTSLDKLVSR</sequence>
<dbReference type="Proteomes" id="UP000443000">
    <property type="component" value="Unassembled WGS sequence"/>
</dbReference>
<accession>A0A6A7YZG4</accession>
<dbReference type="Proteomes" id="UP000437970">
    <property type="component" value="Unassembled WGS sequence"/>
</dbReference>
<keyword evidence="7" id="KW-1185">Reference proteome</keyword>
<dbReference type="AlphaFoldDB" id="A0A6A7YZG4"/>
<evidence type="ECO:0000313" key="6">
    <source>
        <dbReference type="Proteomes" id="UP000443000"/>
    </source>
</evidence>